<dbReference type="Proteomes" id="UP000243459">
    <property type="component" value="Chromosome 10"/>
</dbReference>
<reference evidence="3" key="1">
    <citation type="journal article" date="2017" name="Nat. Commun.">
        <title>The asparagus genome sheds light on the origin and evolution of a young Y chromosome.</title>
        <authorList>
            <person name="Harkess A."/>
            <person name="Zhou J."/>
            <person name="Xu C."/>
            <person name="Bowers J.E."/>
            <person name="Van der Hulst R."/>
            <person name="Ayyampalayam S."/>
            <person name="Mercati F."/>
            <person name="Riccardi P."/>
            <person name="McKain M.R."/>
            <person name="Kakrana A."/>
            <person name="Tang H."/>
            <person name="Ray J."/>
            <person name="Groenendijk J."/>
            <person name="Arikit S."/>
            <person name="Mathioni S.M."/>
            <person name="Nakano M."/>
            <person name="Shan H."/>
            <person name="Telgmann-Rauber A."/>
            <person name="Kanno A."/>
            <person name="Yue Z."/>
            <person name="Chen H."/>
            <person name="Li W."/>
            <person name="Chen Y."/>
            <person name="Xu X."/>
            <person name="Zhang Y."/>
            <person name="Luo S."/>
            <person name="Chen H."/>
            <person name="Gao J."/>
            <person name="Mao Z."/>
            <person name="Pires J.C."/>
            <person name="Luo M."/>
            <person name="Kudrna D."/>
            <person name="Wing R.A."/>
            <person name="Meyers B.C."/>
            <person name="Yi K."/>
            <person name="Kong H."/>
            <person name="Lavrijsen P."/>
            <person name="Sunseri F."/>
            <person name="Falavigna A."/>
            <person name="Ye Y."/>
            <person name="Leebens-Mack J.H."/>
            <person name="Chen G."/>
        </authorList>
    </citation>
    <scope>NUCLEOTIDE SEQUENCE [LARGE SCALE GENOMIC DNA]</scope>
    <source>
        <strain evidence="3">cv. DH0086</strain>
    </source>
</reference>
<evidence type="ECO:0000256" key="1">
    <source>
        <dbReference type="SAM" id="MobiDB-lite"/>
    </source>
</evidence>
<keyword evidence="3" id="KW-1185">Reference proteome</keyword>
<dbReference type="AlphaFoldDB" id="A0A5P1E5X1"/>
<feature type="compositionally biased region" description="Polar residues" evidence="1">
    <location>
        <begin position="214"/>
        <end position="236"/>
    </location>
</feature>
<dbReference type="EMBL" id="CM007390">
    <property type="protein sequence ID" value="ONK56396.1"/>
    <property type="molecule type" value="Genomic_DNA"/>
</dbReference>
<feature type="compositionally biased region" description="Basic and acidic residues" evidence="1">
    <location>
        <begin position="1"/>
        <end position="10"/>
    </location>
</feature>
<gene>
    <name evidence="2" type="ORF">A4U43_C10F8110</name>
</gene>
<proteinExistence type="predicted"/>
<dbReference type="Gramene" id="ONK56396">
    <property type="protein sequence ID" value="ONK56396"/>
    <property type="gene ID" value="A4U43_C10F8110"/>
</dbReference>
<feature type="region of interest" description="Disordered" evidence="1">
    <location>
        <begin position="164"/>
        <end position="236"/>
    </location>
</feature>
<evidence type="ECO:0000313" key="2">
    <source>
        <dbReference type="EMBL" id="ONK56396.1"/>
    </source>
</evidence>
<feature type="compositionally biased region" description="Low complexity" evidence="1">
    <location>
        <begin position="11"/>
        <end position="23"/>
    </location>
</feature>
<accession>A0A5P1E5X1</accession>
<dbReference type="OMA" id="QWENCDD"/>
<feature type="region of interest" description="Disordered" evidence="1">
    <location>
        <begin position="1"/>
        <end position="23"/>
    </location>
</feature>
<name>A0A5P1E5X1_ASPOF</name>
<evidence type="ECO:0000313" key="3">
    <source>
        <dbReference type="Proteomes" id="UP000243459"/>
    </source>
</evidence>
<feature type="compositionally biased region" description="Polar residues" evidence="1">
    <location>
        <begin position="179"/>
        <end position="189"/>
    </location>
</feature>
<sequence>MQWENCDDRVSSVSQSKSSGLSLESNIASEAKMATIMRRLEALEVKERAPAQINHISAPGCHNCQSPTHVSEECPLRGNNHALEQMNAAFQHPRNDPFSPTYNPEKGLEAMIKASTQTTNMLTQSSTTLNSFMQTTGQVLNSNTQAIARLDTQLGQLAAAVSKREKGKFLSQPVANPKDTGSSSNNPAQLNAIHTLRSGKQIDNQVRMPPDQTPSPIQNTPSDESIPSDDLSNSFR</sequence>
<protein>
    <submittedName>
        <fullName evidence="2">Uncharacterized protein</fullName>
    </submittedName>
</protein>
<organism evidence="2 3">
    <name type="scientific">Asparagus officinalis</name>
    <name type="common">Garden asparagus</name>
    <dbReference type="NCBI Taxonomy" id="4686"/>
    <lineage>
        <taxon>Eukaryota</taxon>
        <taxon>Viridiplantae</taxon>
        <taxon>Streptophyta</taxon>
        <taxon>Embryophyta</taxon>
        <taxon>Tracheophyta</taxon>
        <taxon>Spermatophyta</taxon>
        <taxon>Magnoliopsida</taxon>
        <taxon>Liliopsida</taxon>
        <taxon>Asparagales</taxon>
        <taxon>Asparagaceae</taxon>
        <taxon>Asparagoideae</taxon>
        <taxon>Asparagus</taxon>
    </lineage>
</organism>